<dbReference type="PROSITE" id="PS51257">
    <property type="entry name" value="PROKAR_LIPOPROTEIN"/>
    <property type="match status" value="1"/>
</dbReference>
<dbReference type="AlphaFoldDB" id="A0A0N1JXX1"/>
<evidence type="ECO:0008006" key="4">
    <source>
        <dbReference type="Google" id="ProtNLM"/>
    </source>
</evidence>
<dbReference type="RefSeq" id="WP_053924842.1">
    <property type="nucleotide sequence ID" value="NZ_LGKG01000139.1"/>
</dbReference>
<keyword evidence="3" id="KW-1185">Reference proteome</keyword>
<organism evidence="2 3">
    <name type="scientific">Streptomyces chattanoogensis</name>
    <dbReference type="NCBI Taxonomy" id="66876"/>
    <lineage>
        <taxon>Bacteria</taxon>
        <taxon>Bacillati</taxon>
        <taxon>Actinomycetota</taxon>
        <taxon>Actinomycetes</taxon>
        <taxon>Kitasatosporales</taxon>
        <taxon>Streptomycetaceae</taxon>
        <taxon>Streptomyces</taxon>
    </lineage>
</organism>
<feature type="signal peptide" evidence="1">
    <location>
        <begin position="1"/>
        <end position="33"/>
    </location>
</feature>
<proteinExistence type="predicted"/>
<dbReference type="EMBL" id="LGKG01000139">
    <property type="protein sequence ID" value="KPC62424.1"/>
    <property type="molecule type" value="Genomic_DNA"/>
</dbReference>
<feature type="chain" id="PRO_5005875411" description="Lipoprotein" evidence="1">
    <location>
        <begin position="34"/>
        <end position="192"/>
    </location>
</feature>
<protein>
    <recommendedName>
        <fullName evidence="4">Lipoprotein</fullName>
    </recommendedName>
</protein>
<evidence type="ECO:0000313" key="2">
    <source>
        <dbReference type="EMBL" id="KPC62424.1"/>
    </source>
</evidence>
<evidence type="ECO:0000256" key="1">
    <source>
        <dbReference type="SAM" id="SignalP"/>
    </source>
</evidence>
<dbReference type="PATRIC" id="fig|66876.3.peg.4175"/>
<name>A0A0N1JXX1_9ACTN</name>
<keyword evidence="1" id="KW-0732">Signal</keyword>
<gene>
    <name evidence="2" type="ORF">ADL29_18990</name>
</gene>
<comment type="caution">
    <text evidence="2">The sequence shown here is derived from an EMBL/GenBank/DDBJ whole genome shotgun (WGS) entry which is preliminary data.</text>
</comment>
<accession>A0A0N1JXX1</accession>
<reference evidence="3" key="1">
    <citation type="submission" date="2015-07" db="EMBL/GenBank/DDBJ databases">
        <authorList>
            <person name="Ju K.-S."/>
            <person name="Doroghazi J.R."/>
            <person name="Metcalf W.W."/>
        </authorList>
    </citation>
    <scope>NUCLEOTIDE SEQUENCE [LARGE SCALE GENOMIC DNA]</scope>
    <source>
        <strain evidence="3">NRRL ISP-5002</strain>
    </source>
</reference>
<evidence type="ECO:0000313" key="3">
    <source>
        <dbReference type="Proteomes" id="UP000037982"/>
    </source>
</evidence>
<sequence length="192" mass="19822">MPHPPTRPHPRLPLRRAAVAPLLVCTLTLGAVACEPSAMNGGSGTTAPDGTGAAQHQNLAKVRFVTNAGLAAGASYQWIIEPYQAGKFDKDASGRTLALVKAGLAGVFTYNRLKAAVHNAQGDPELAKAVAPLSHRIESLKNLGGRLSKGEVNAGDIGSFQNVINEVKGAGWSVGAMLTDKVPSAAQLKVKG</sequence>
<dbReference type="Proteomes" id="UP000037982">
    <property type="component" value="Unassembled WGS sequence"/>
</dbReference>